<protein>
    <submittedName>
        <fullName evidence="2">Membrane-associated oxidoreductase</fullName>
    </submittedName>
</protein>
<keyword evidence="1" id="KW-0472">Membrane</keyword>
<reference evidence="2 3" key="1">
    <citation type="submission" date="2019-09" db="EMBL/GenBank/DDBJ databases">
        <title>Actinomadura physcomitrii sp. nov., a novel actinomycete isolated from moss [Physcomitrium sphaericum (Ludw) Fuernr].</title>
        <authorList>
            <person name="Zhuang X."/>
            <person name="Liu C."/>
        </authorList>
    </citation>
    <scope>NUCLEOTIDE SEQUENCE [LARGE SCALE GENOMIC DNA]</scope>
    <source>
        <strain evidence="2 3">HMC1</strain>
    </source>
</reference>
<evidence type="ECO:0000256" key="1">
    <source>
        <dbReference type="SAM" id="Phobius"/>
    </source>
</evidence>
<dbReference type="RefSeq" id="WP_151570659.1">
    <property type="nucleotide sequence ID" value="NZ_WBMT01000034.1"/>
</dbReference>
<keyword evidence="1" id="KW-1133">Transmembrane helix</keyword>
<gene>
    <name evidence="2" type="ORF">F8566_47375</name>
</gene>
<dbReference type="AlphaFoldDB" id="A0A6H9Y8R3"/>
<evidence type="ECO:0000313" key="3">
    <source>
        <dbReference type="Proteomes" id="UP000468735"/>
    </source>
</evidence>
<dbReference type="EMBL" id="WBMT01000034">
    <property type="protein sequence ID" value="KAB2339641.1"/>
    <property type="molecule type" value="Genomic_DNA"/>
</dbReference>
<comment type="caution">
    <text evidence="2">The sequence shown here is derived from an EMBL/GenBank/DDBJ whole genome shotgun (WGS) entry which is preliminary data.</text>
</comment>
<sequence>MEIANLTPAERRVWWAFPRGETADFSRPGDEHAEHGGSWGPERTVRAEVLRRLLLSGEPADGEIAALRVTGARVTGTLDLHNADVPYGIRFHECHFESELMLYGAEIRQLSLSRSYFPSLEGTALSVTRIVHFSNCRIPESLRLGGARFAGALFLDGAHIGDADSPQDQVLQLNHATVENDVVAPGLVVHGEIRLNGASITGSLVLDEAVLRHPGATVLYAKTLSVGTDVSATRLHAVGRLNLRGLRVAGQMDFAHARLANPGGMVLRASSIVAGEFWLREAAPIEGRVTLRRSQFELLHITPDAWPDSVRLDGLTYGTLDPHLPAEERLRLLEREEDGYVPHSYEQLALSYRRIGDDDAARTVQLAKQRRRRGTLRGPIKLWGHLQDVMVGYGYRPMRAAAWLLALMLTGSVAYGLHHPKPLKPGEAPDFNPVFYTLDLLLPIIDFGQEKAFKPQGAHQWLSYTLIITGWILATTIAAGITRALSRQ</sequence>
<dbReference type="OrthoDB" id="5194370at2"/>
<accession>A0A6H9Y8R3</accession>
<name>A0A6H9Y8R3_9ACTN</name>
<feature type="transmembrane region" description="Helical" evidence="1">
    <location>
        <begin position="461"/>
        <end position="485"/>
    </location>
</feature>
<dbReference type="Proteomes" id="UP000468735">
    <property type="component" value="Unassembled WGS sequence"/>
</dbReference>
<keyword evidence="1" id="KW-0812">Transmembrane</keyword>
<evidence type="ECO:0000313" key="2">
    <source>
        <dbReference type="EMBL" id="KAB2339641.1"/>
    </source>
</evidence>
<proteinExistence type="predicted"/>
<keyword evidence="3" id="KW-1185">Reference proteome</keyword>
<organism evidence="2 3">
    <name type="scientific">Actinomadura rudentiformis</name>
    <dbReference type="NCBI Taxonomy" id="359158"/>
    <lineage>
        <taxon>Bacteria</taxon>
        <taxon>Bacillati</taxon>
        <taxon>Actinomycetota</taxon>
        <taxon>Actinomycetes</taxon>
        <taxon>Streptosporangiales</taxon>
        <taxon>Thermomonosporaceae</taxon>
        <taxon>Actinomadura</taxon>
    </lineage>
</organism>